<evidence type="ECO:0000256" key="2">
    <source>
        <dbReference type="SAM" id="MobiDB-lite"/>
    </source>
</evidence>
<dbReference type="GO" id="GO:0016491">
    <property type="term" value="F:oxidoreductase activity"/>
    <property type="evidence" value="ECO:0007669"/>
    <property type="project" value="UniProtKB-KW"/>
</dbReference>
<evidence type="ECO:0000313" key="6">
    <source>
        <dbReference type="WBParaSite" id="TCNE_0000206501-mRNA-1"/>
    </source>
</evidence>
<keyword evidence="3" id="KW-0812">Transmembrane</keyword>
<dbReference type="AlphaFoldDB" id="A0A183U0P5"/>
<reference evidence="4 5" key="2">
    <citation type="submission" date="2018-11" db="EMBL/GenBank/DDBJ databases">
        <authorList>
            <consortium name="Pathogen Informatics"/>
        </authorList>
    </citation>
    <scope>NUCLEOTIDE SEQUENCE [LARGE SCALE GENOMIC DNA]</scope>
</reference>
<feature type="region of interest" description="Disordered" evidence="2">
    <location>
        <begin position="381"/>
        <end position="406"/>
    </location>
</feature>
<dbReference type="WBParaSite" id="TCNE_0000206501-mRNA-1">
    <property type="protein sequence ID" value="TCNE_0000206501-mRNA-1"/>
    <property type="gene ID" value="TCNE_0000206501"/>
</dbReference>
<dbReference type="SUPFAM" id="SSF51735">
    <property type="entry name" value="NAD(P)-binding Rossmann-fold domains"/>
    <property type="match status" value="1"/>
</dbReference>
<proteinExistence type="predicted"/>
<dbReference type="PANTHER" id="PTHR43157">
    <property type="entry name" value="PHOSPHATIDYLINOSITOL-GLYCAN BIOSYNTHESIS CLASS F PROTEIN-RELATED"/>
    <property type="match status" value="1"/>
</dbReference>
<feature type="transmembrane region" description="Helical" evidence="3">
    <location>
        <begin position="25"/>
        <end position="44"/>
    </location>
</feature>
<dbReference type="EMBL" id="UYWY01001881">
    <property type="protein sequence ID" value="VDM27383.1"/>
    <property type="molecule type" value="Genomic_DNA"/>
</dbReference>
<sequence>MNNTEKSFEVVNAFVCARQVSSTGCILYTFVAMLSAWVVIRVWYKLTSGQCIFEESLKGKVFLITGCTSGIGYEAAKELYGHDATVVMLIRNVRKGLECVEQIQNLYPRSDGGLRIVPVDLSSLKSVRLCARMINNTEPAINVLVNNAAIGSAQGHKASLTSDDLEEVMASNFFGHFLLTMLLLPRLRATKGSRIISTSSLIHSLHRHLPVDSLNFENEYYDGFNAYIRSKLATVIMSRHLSRLVSVHDASFFSCNPGILATQLSRYFIRKFFGNRLGDLMYPLSMIVNKFIAKTTHEGAQTTLSLCVQKGVEQYNGGYFSDCRPAKCSPLADDIELGRCLFRETVRLVGLRETALHTQLNTASTALDAEVYCETRMYHEKNLSDEDSEEDSRSESEQDIDMRNFF</sequence>
<organism evidence="5 6">
    <name type="scientific">Toxocara canis</name>
    <name type="common">Canine roundworm</name>
    <dbReference type="NCBI Taxonomy" id="6265"/>
    <lineage>
        <taxon>Eukaryota</taxon>
        <taxon>Metazoa</taxon>
        <taxon>Ecdysozoa</taxon>
        <taxon>Nematoda</taxon>
        <taxon>Chromadorea</taxon>
        <taxon>Rhabditida</taxon>
        <taxon>Spirurina</taxon>
        <taxon>Ascaridomorpha</taxon>
        <taxon>Ascaridoidea</taxon>
        <taxon>Toxocaridae</taxon>
        <taxon>Toxocara</taxon>
    </lineage>
</organism>
<name>A0A183U0P5_TOXCA</name>
<dbReference type="Pfam" id="PF00106">
    <property type="entry name" value="adh_short"/>
    <property type="match status" value="1"/>
</dbReference>
<dbReference type="InterPro" id="IPR036291">
    <property type="entry name" value="NAD(P)-bd_dom_sf"/>
</dbReference>
<keyword evidence="3" id="KW-0472">Membrane</keyword>
<accession>A0A183U0P5</accession>
<evidence type="ECO:0000313" key="5">
    <source>
        <dbReference type="Proteomes" id="UP000050794"/>
    </source>
</evidence>
<evidence type="ECO:0000313" key="4">
    <source>
        <dbReference type="EMBL" id="VDM27383.1"/>
    </source>
</evidence>
<reference evidence="6" key="1">
    <citation type="submission" date="2016-06" db="UniProtKB">
        <authorList>
            <consortium name="WormBaseParasite"/>
        </authorList>
    </citation>
    <scope>IDENTIFICATION</scope>
</reference>
<keyword evidence="5" id="KW-1185">Reference proteome</keyword>
<keyword evidence="1" id="KW-0560">Oxidoreductase</keyword>
<dbReference type="PANTHER" id="PTHR43157:SF31">
    <property type="entry name" value="PHOSPHATIDYLINOSITOL-GLYCAN BIOSYNTHESIS CLASS F PROTEIN"/>
    <property type="match status" value="1"/>
</dbReference>
<keyword evidence="3" id="KW-1133">Transmembrane helix</keyword>
<dbReference type="Proteomes" id="UP000050794">
    <property type="component" value="Unassembled WGS sequence"/>
</dbReference>
<evidence type="ECO:0000256" key="3">
    <source>
        <dbReference type="SAM" id="Phobius"/>
    </source>
</evidence>
<dbReference type="PRINTS" id="PR00081">
    <property type="entry name" value="GDHRDH"/>
</dbReference>
<gene>
    <name evidence="4" type="ORF">TCNE_LOCUS2065</name>
</gene>
<protein>
    <submittedName>
        <fullName evidence="6">Retinol dehydrogenase 13</fullName>
    </submittedName>
</protein>
<feature type="compositionally biased region" description="Basic and acidic residues" evidence="2">
    <location>
        <begin position="391"/>
        <end position="406"/>
    </location>
</feature>
<dbReference type="InterPro" id="IPR002347">
    <property type="entry name" value="SDR_fam"/>
</dbReference>
<dbReference type="Gene3D" id="3.40.50.720">
    <property type="entry name" value="NAD(P)-binding Rossmann-like Domain"/>
    <property type="match status" value="1"/>
</dbReference>
<evidence type="ECO:0000256" key="1">
    <source>
        <dbReference type="ARBA" id="ARBA00023002"/>
    </source>
</evidence>